<evidence type="ECO:0000256" key="1">
    <source>
        <dbReference type="SAM" id="Phobius"/>
    </source>
</evidence>
<name>A0AAD8UF09_GLOAC</name>
<feature type="transmembrane region" description="Helical" evidence="1">
    <location>
        <begin position="499"/>
        <end position="527"/>
    </location>
</feature>
<keyword evidence="1" id="KW-1133">Transmembrane helix</keyword>
<dbReference type="RefSeq" id="XP_060359540.1">
    <property type="nucleotide sequence ID" value="XM_060514821.1"/>
</dbReference>
<dbReference type="GeneID" id="85398719"/>
<proteinExistence type="predicted"/>
<gene>
    <name evidence="2" type="ORF">BDZ83DRAFT_756928</name>
</gene>
<keyword evidence="1" id="KW-0812">Transmembrane</keyword>
<sequence>MVTVNAIYIGILLAHNGQDVERLGFMWDFVDQFARLGPTAVPLMFAFVVGRAVKSYAHWRLQKGERIGTLDTLFGSTTFTGTITTIIDLQRFEVVAAFLVIIWILSPLGGQAAFRVLTPRLEEVSSNSTLLYLDSEVPFPSRYRKHAEAGQQTTVNTLFLGSLAAPDAVKSSKVDTWGNVKIPMIEYLTNHYKLNEDGWITLEQYKGDIVYSSLLGIPVANVSQRHRSSFTLKTSYLMLNCTELRMFAENAHEEVTYPRQGCEAGQCNIKFTWGEFANVPNPGGMQNSTHDYERCTDPRVAAKDLLYWNYDHVDSRTQSTLAKCSMTTSFVEVRVTCTGWDCGVAEMRPTASTSEARPNSNITFLDECPFTGLNYMWETFFGSFATLTEEYNKQGLNSFIQSYLVDPSLGLNSSATVDLPPVYRVGEKLFSIHLAQLLNTYWQALIGDEPLFLGHPENYDGVTKWPLASEFSRTYFNYRFLDAQATVYVGFKALRYQKAWMAVLVMATLVLLPTTLLDFVLSLKIWVPKLLMNMSTLTRGNPNFDVPAGGGALSDEARAKLLANFKVRFGDAEGVDESCDLVMGNCVEHGGRVSKLTKGKLYA</sequence>
<evidence type="ECO:0000313" key="3">
    <source>
        <dbReference type="Proteomes" id="UP001244207"/>
    </source>
</evidence>
<organism evidence="2 3">
    <name type="scientific">Glomerella acutata</name>
    <name type="common">Colletotrichum acutatum</name>
    <dbReference type="NCBI Taxonomy" id="27357"/>
    <lineage>
        <taxon>Eukaryota</taxon>
        <taxon>Fungi</taxon>
        <taxon>Dikarya</taxon>
        <taxon>Ascomycota</taxon>
        <taxon>Pezizomycotina</taxon>
        <taxon>Sordariomycetes</taxon>
        <taxon>Hypocreomycetidae</taxon>
        <taxon>Glomerellales</taxon>
        <taxon>Glomerellaceae</taxon>
        <taxon>Colletotrichum</taxon>
        <taxon>Colletotrichum acutatum species complex</taxon>
    </lineage>
</organism>
<dbReference type="AlphaFoldDB" id="A0AAD8UF09"/>
<evidence type="ECO:0000313" key="2">
    <source>
        <dbReference type="EMBL" id="KAK1712924.1"/>
    </source>
</evidence>
<keyword evidence="1" id="KW-0472">Membrane</keyword>
<feature type="transmembrane region" description="Helical" evidence="1">
    <location>
        <begin position="33"/>
        <end position="53"/>
    </location>
</feature>
<protein>
    <submittedName>
        <fullName evidence="2">Uncharacterized protein</fullName>
    </submittedName>
</protein>
<accession>A0AAD8UF09</accession>
<reference evidence="2" key="1">
    <citation type="submission" date="2021-12" db="EMBL/GenBank/DDBJ databases">
        <title>Comparative genomics, transcriptomics and evolutionary studies reveal genomic signatures of adaptation to plant cell wall in hemibiotrophic fungi.</title>
        <authorList>
            <consortium name="DOE Joint Genome Institute"/>
            <person name="Baroncelli R."/>
            <person name="Diaz J.F."/>
            <person name="Benocci T."/>
            <person name="Peng M."/>
            <person name="Battaglia E."/>
            <person name="Haridas S."/>
            <person name="Andreopoulos W."/>
            <person name="Labutti K."/>
            <person name="Pangilinan J."/>
            <person name="Floch G.L."/>
            <person name="Makela M.R."/>
            <person name="Henrissat B."/>
            <person name="Grigoriev I.V."/>
            <person name="Crouch J.A."/>
            <person name="De Vries R.P."/>
            <person name="Sukno S.A."/>
            <person name="Thon M.R."/>
        </authorList>
    </citation>
    <scope>NUCLEOTIDE SEQUENCE</scope>
    <source>
        <strain evidence="2">CBS 112980</strain>
    </source>
</reference>
<dbReference type="Proteomes" id="UP001244207">
    <property type="component" value="Unassembled WGS sequence"/>
</dbReference>
<dbReference type="EMBL" id="JAHMHS010000143">
    <property type="protein sequence ID" value="KAK1712924.1"/>
    <property type="molecule type" value="Genomic_DNA"/>
</dbReference>
<feature type="transmembrane region" description="Helical" evidence="1">
    <location>
        <begin position="94"/>
        <end position="114"/>
    </location>
</feature>
<keyword evidence="3" id="KW-1185">Reference proteome</keyword>
<comment type="caution">
    <text evidence="2">The sequence shown here is derived from an EMBL/GenBank/DDBJ whole genome shotgun (WGS) entry which is preliminary data.</text>
</comment>